<dbReference type="PANTHER" id="PTHR43313">
    <property type="entry name" value="SHORT-CHAIN DEHYDROGENASE/REDUCTASE FAMILY 9C"/>
    <property type="match status" value="1"/>
</dbReference>
<organism evidence="2 3">
    <name type="scientific">Leptospira wolffii</name>
    <dbReference type="NCBI Taxonomy" id="409998"/>
    <lineage>
        <taxon>Bacteria</taxon>
        <taxon>Pseudomonadati</taxon>
        <taxon>Spirochaetota</taxon>
        <taxon>Spirochaetia</taxon>
        <taxon>Leptospirales</taxon>
        <taxon>Leptospiraceae</taxon>
        <taxon>Leptospira</taxon>
    </lineage>
</organism>
<accession>A0A2M9ZG91</accession>
<sequence length="282" mass="30938">MEYILVTGANSGVGLALTERLIQDGNFVFGSVRSKKQGAELSVKLGKSFYPLYFDVTDETAIDKASKEVANVLDGRGLKGLVNNAGVVVPGPLLEMPPRLFREQIEINLIAPFILSQKFLPLLGTKKDRSFSPGRIVNVSSMSGVRTIPFLAAYSVSKHGLEALTDGFRRELSLYDVDVISVLPGPIATPLTDKINDQIREIANGSVYRDALLNFVKINEKKAKSGVPMTKVLDAILHALRSPSPKTRYFLKSSFLTDTLLPKFLPTRTFDKLISKVLGIRT</sequence>
<comment type="caution">
    <text evidence="2">The sequence shown here is derived from an EMBL/GenBank/DDBJ whole genome shotgun (WGS) entry which is preliminary data.</text>
</comment>
<reference evidence="2 3" key="1">
    <citation type="submission" date="2017-07" db="EMBL/GenBank/DDBJ databases">
        <title>Leptospira spp. isolated from tropical soils.</title>
        <authorList>
            <person name="Thibeaux R."/>
            <person name="Iraola G."/>
            <person name="Ferres I."/>
            <person name="Bierque E."/>
            <person name="Girault D."/>
            <person name="Soupe-Gilbert M.-E."/>
            <person name="Picardeau M."/>
            <person name="Goarant C."/>
        </authorList>
    </citation>
    <scope>NUCLEOTIDE SEQUENCE [LARGE SCALE GENOMIC DNA]</scope>
    <source>
        <strain evidence="2 3">FH2-C-A2</strain>
    </source>
</reference>
<dbReference type="Pfam" id="PF00106">
    <property type="entry name" value="adh_short"/>
    <property type="match status" value="1"/>
</dbReference>
<dbReference type="SUPFAM" id="SSF51735">
    <property type="entry name" value="NAD(P)-binding Rossmann-fold domains"/>
    <property type="match status" value="1"/>
</dbReference>
<dbReference type="RefSeq" id="WP_100757940.1">
    <property type="nucleotide sequence ID" value="NZ_NPDT01000001.1"/>
</dbReference>
<dbReference type="PRINTS" id="PR00081">
    <property type="entry name" value="GDHRDH"/>
</dbReference>
<dbReference type="EMBL" id="NPDT01000001">
    <property type="protein sequence ID" value="PJZ67448.1"/>
    <property type="molecule type" value="Genomic_DNA"/>
</dbReference>
<evidence type="ECO:0000256" key="1">
    <source>
        <dbReference type="RuleBase" id="RU000363"/>
    </source>
</evidence>
<dbReference type="PROSITE" id="PS00061">
    <property type="entry name" value="ADH_SHORT"/>
    <property type="match status" value="1"/>
</dbReference>
<dbReference type="GO" id="GO:0008202">
    <property type="term" value="P:steroid metabolic process"/>
    <property type="evidence" value="ECO:0007669"/>
    <property type="project" value="TreeGrafter"/>
</dbReference>
<name>A0A2M9ZG91_9LEPT</name>
<evidence type="ECO:0000313" key="3">
    <source>
        <dbReference type="Proteomes" id="UP000231912"/>
    </source>
</evidence>
<dbReference type="InterPro" id="IPR036291">
    <property type="entry name" value="NAD(P)-bd_dom_sf"/>
</dbReference>
<protein>
    <submittedName>
        <fullName evidence="2">Short-chain dehydrogenase</fullName>
    </submittedName>
</protein>
<proteinExistence type="inferred from homology"/>
<gene>
    <name evidence="2" type="ORF">CH371_05355</name>
</gene>
<dbReference type="PRINTS" id="PR00080">
    <property type="entry name" value="SDRFAMILY"/>
</dbReference>
<dbReference type="AlphaFoldDB" id="A0A2M9ZG91"/>
<dbReference type="InterPro" id="IPR020904">
    <property type="entry name" value="Sc_DH/Rdtase_CS"/>
</dbReference>
<dbReference type="Proteomes" id="UP000231912">
    <property type="component" value="Unassembled WGS sequence"/>
</dbReference>
<dbReference type="InterPro" id="IPR002347">
    <property type="entry name" value="SDR_fam"/>
</dbReference>
<comment type="similarity">
    <text evidence="1">Belongs to the short-chain dehydrogenases/reductases (SDR) family.</text>
</comment>
<dbReference type="PANTHER" id="PTHR43313:SF1">
    <property type="entry name" value="3BETA-HYDROXYSTEROID DEHYDROGENASE DHS-16"/>
    <property type="match status" value="1"/>
</dbReference>
<dbReference type="GO" id="GO:0016491">
    <property type="term" value="F:oxidoreductase activity"/>
    <property type="evidence" value="ECO:0007669"/>
    <property type="project" value="TreeGrafter"/>
</dbReference>
<evidence type="ECO:0000313" key="2">
    <source>
        <dbReference type="EMBL" id="PJZ67448.1"/>
    </source>
</evidence>
<dbReference type="Gene3D" id="3.40.50.720">
    <property type="entry name" value="NAD(P)-binding Rossmann-like Domain"/>
    <property type="match status" value="1"/>
</dbReference>